<protein>
    <submittedName>
        <fullName evidence="2">Uncharacterized protein</fullName>
    </submittedName>
</protein>
<evidence type="ECO:0000313" key="3">
    <source>
        <dbReference type="Proteomes" id="UP000635983"/>
    </source>
</evidence>
<organism evidence="2 3">
    <name type="scientific">Pseudomonas matsuisoli</name>
    <dbReference type="NCBI Taxonomy" id="1515666"/>
    <lineage>
        <taxon>Bacteria</taxon>
        <taxon>Pseudomonadati</taxon>
        <taxon>Pseudomonadota</taxon>
        <taxon>Gammaproteobacteria</taxon>
        <taxon>Pseudomonadales</taxon>
        <taxon>Pseudomonadaceae</taxon>
        <taxon>Pseudomonas</taxon>
    </lineage>
</organism>
<keyword evidence="3" id="KW-1185">Reference proteome</keyword>
<proteinExistence type="predicted"/>
<sequence>MAISAGINSRYGRPSSGKAWRANAPANTTAIAMVYRIHAGKPSKGSKARPIRIRIERT</sequence>
<comment type="caution">
    <text evidence="2">The sequence shown here is derived from an EMBL/GenBank/DDBJ whole genome shotgun (WGS) entry which is preliminary data.</text>
</comment>
<accession>A0A917UZN2</accession>
<name>A0A917UZN2_9PSED</name>
<reference evidence="2" key="1">
    <citation type="journal article" date="2014" name="Int. J. Syst. Evol. Microbiol.">
        <title>Complete genome sequence of Corynebacterium casei LMG S-19264T (=DSM 44701T), isolated from a smear-ripened cheese.</title>
        <authorList>
            <consortium name="US DOE Joint Genome Institute (JGI-PGF)"/>
            <person name="Walter F."/>
            <person name="Albersmeier A."/>
            <person name="Kalinowski J."/>
            <person name="Ruckert C."/>
        </authorList>
    </citation>
    <scope>NUCLEOTIDE SEQUENCE</scope>
    <source>
        <strain evidence="2">JCM 30078</strain>
    </source>
</reference>
<reference evidence="2" key="2">
    <citation type="submission" date="2020-09" db="EMBL/GenBank/DDBJ databases">
        <authorList>
            <person name="Sun Q."/>
            <person name="Ohkuma M."/>
        </authorList>
    </citation>
    <scope>NUCLEOTIDE SEQUENCE</scope>
    <source>
        <strain evidence="2">JCM 30078</strain>
    </source>
</reference>
<gene>
    <name evidence="2" type="ORF">GCM10009304_32200</name>
</gene>
<dbReference type="AlphaFoldDB" id="A0A917UZN2"/>
<feature type="region of interest" description="Disordered" evidence="1">
    <location>
        <begin position="1"/>
        <end position="21"/>
    </location>
</feature>
<evidence type="ECO:0000256" key="1">
    <source>
        <dbReference type="SAM" id="MobiDB-lite"/>
    </source>
</evidence>
<dbReference type="EMBL" id="BMPO01000007">
    <property type="protein sequence ID" value="GGK03824.1"/>
    <property type="molecule type" value="Genomic_DNA"/>
</dbReference>
<evidence type="ECO:0000313" key="2">
    <source>
        <dbReference type="EMBL" id="GGK03824.1"/>
    </source>
</evidence>
<dbReference type="Proteomes" id="UP000635983">
    <property type="component" value="Unassembled WGS sequence"/>
</dbReference>